<evidence type="ECO:0000313" key="4">
    <source>
        <dbReference type="Proteomes" id="UP001152795"/>
    </source>
</evidence>
<keyword evidence="2" id="KW-0812">Transmembrane</keyword>
<dbReference type="AlphaFoldDB" id="A0A6S7FZ00"/>
<protein>
    <submittedName>
        <fullName evidence="3">Synaptotagmin-2-like isoform X1</fullName>
    </submittedName>
</protein>
<evidence type="ECO:0000313" key="3">
    <source>
        <dbReference type="EMBL" id="CAB3981452.1"/>
    </source>
</evidence>
<gene>
    <name evidence="3" type="ORF">PACLA_8A006705</name>
</gene>
<organism evidence="3 4">
    <name type="scientific">Paramuricea clavata</name>
    <name type="common">Red gorgonian</name>
    <name type="synonym">Violescent sea-whip</name>
    <dbReference type="NCBI Taxonomy" id="317549"/>
    <lineage>
        <taxon>Eukaryota</taxon>
        <taxon>Metazoa</taxon>
        <taxon>Cnidaria</taxon>
        <taxon>Anthozoa</taxon>
        <taxon>Octocorallia</taxon>
        <taxon>Malacalcyonacea</taxon>
        <taxon>Plexauridae</taxon>
        <taxon>Paramuricea</taxon>
    </lineage>
</organism>
<accession>A0A6S7FZ00</accession>
<evidence type="ECO:0000256" key="2">
    <source>
        <dbReference type="SAM" id="Phobius"/>
    </source>
</evidence>
<feature type="compositionally biased region" description="Basic and acidic residues" evidence="1">
    <location>
        <begin position="118"/>
        <end position="128"/>
    </location>
</feature>
<dbReference type="PROSITE" id="PS50004">
    <property type="entry name" value="C2"/>
    <property type="match status" value="1"/>
</dbReference>
<keyword evidence="2" id="KW-0472">Membrane</keyword>
<dbReference type="SUPFAM" id="SSF49562">
    <property type="entry name" value="C2 domain (Calcium/lipid-binding domain, CaLB)"/>
    <property type="match status" value="1"/>
</dbReference>
<feature type="transmembrane region" description="Helical" evidence="2">
    <location>
        <begin position="6"/>
        <end position="30"/>
    </location>
</feature>
<dbReference type="PANTHER" id="PTHR10024">
    <property type="entry name" value="SYNAPTOTAGMIN"/>
    <property type="match status" value="1"/>
</dbReference>
<dbReference type="Pfam" id="PF00168">
    <property type="entry name" value="C2"/>
    <property type="match status" value="1"/>
</dbReference>
<dbReference type="InterPro" id="IPR000008">
    <property type="entry name" value="C2_dom"/>
</dbReference>
<feature type="compositionally biased region" description="Basic and acidic residues" evidence="1">
    <location>
        <begin position="142"/>
        <end position="151"/>
    </location>
</feature>
<feature type="region of interest" description="Disordered" evidence="1">
    <location>
        <begin position="40"/>
        <end position="88"/>
    </location>
</feature>
<name>A0A6S7FZ00_PARCT</name>
<dbReference type="CDD" id="cd00276">
    <property type="entry name" value="C2B_Synaptotagmin"/>
    <property type="match status" value="1"/>
</dbReference>
<comment type="caution">
    <text evidence="3">The sequence shown here is derived from an EMBL/GenBank/DDBJ whole genome shotgun (WGS) entry which is preliminary data.</text>
</comment>
<feature type="compositionally biased region" description="Basic and acidic residues" evidence="1">
    <location>
        <begin position="230"/>
        <end position="243"/>
    </location>
</feature>
<dbReference type="OrthoDB" id="270970at2759"/>
<proteinExistence type="predicted"/>
<dbReference type="InterPro" id="IPR035892">
    <property type="entry name" value="C2_domain_sf"/>
</dbReference>
<reference evidence="3" key="1">
    <citation type="submission" date="2020-04" db="EMBL/GenBank/DDBJ databases">
        <authorList>
            <person name="Alioto T."/>
            <person name="Alioto T."/>
            <person name="Gomez Garrido J."/>
        </authorList>
    </citation>
    <scope>NUCLEOTIDE SEQUENCE</scope>
    <source>
        <strain evidence="3">A484AB</strain>
    </source>
</reference>
<dbReference type="EMBL" id="CACRXK020000391">
    <property type="protein sequence ID" value="CAB3981452.1"/>
    <property type="molecule type" value="Genomic_DNA"/>
</dbReference>
<feature type="region of interest" description="Disordered" evidence="1">
    <location>
        <begin position="110"/>
        <end position="243"/>
    </location>
</feature>
<evidence type="ECO:0000256" key="1">
    <source>
        <dbReference type="SAM" id="MobiDB-lite"/>
    </source>
</evidence>
<sequence length="402" mass="45301">MVDQNQAATIATSVLLSICVILIILLVYALRAYRRISEPRSPRDTIKQPNFPPFSPVHKSVQPLSSNKGLEGKYESTEKHSYSRKSGRWSLDTTQYVPNMDEFYHSNISRSVTNSPSKHPESNLDSPKHGSLMKHKFSKSSENLDRLESCKREHHHHSLSNSVSMDNLNTPFSSPQIQRIKTQHKRTWRNRSSQSKDLSPLLRGVSELHSRGHGGSATSSSSESLDVCQSDEKSHMDDSELSERPPMGEILVSLFHNPSEGKLTITIKSAEGLQGISKTGKINPFIKIRVYDGGERKYSKRTTIKHATTSPKFDESFDFVVTRNKMPETSVILRLYHHGHRAGVLSKDILLGVVFLGYQFELVGPNPFLLDDGARHWASIIEKPHLTIEEWHPIQACSSSEK</sequence>
<feature type="compositionally biased region" description="Polar residues" evidence="1">
    <location>
        <begin position="159"/>
        <end position="180"/>
    </location>
</feature>
<keyword evidence="4" id="KW-1185">Reference proteome</keyword>
<dbReference type="SMART" id="SM00239">
    <property type="entry name" value="C2"/>
    <property type="match status" value="1"/>
</dbReference>
<feature type="compositionally biased region" description="Basic and acidic residues" evidence="1">
    <location>
        <begin position="70"/>
        <end position="81"/>
    </location>
</feature>
<keyword evidence="2" id="KW-1133">Transmembrane helix</keyword>
<dbReference type="Proteomes" id="UP001152795">
    <property type="component" value="Unassembled WGS sequence"/>
</dbReference>
<dbReference type="Gene3D" id="2.60.40.150">
    <property type="entry name" value="C2 domain"/>
    <property type="match status" value="1"/>
</dbReference>